<keyword evidence="2" id="KW-1185">Reference proteome</keyword>
<proteinExistence type="predicted"/>
<protein>
    <submittedName>
        <fullName evidence="1">Uncharacterized protein</fullName>
    </submittedName>
</protein>
<dbReference type="EMBL" id="JARXYA010000023">
    <property type="protein sequence ID" value="MDH6504941.1"/>
    <property type="molecule type" value="Genomic_DNA"/>
</dbReference>
<evidence type="ECO:0000313" key="1">
    <source>
        <dbReference type="EMBL" id="MDH6504941.1"/>
    </source>
</evidence>
<gene>
    <name evidence="1" type="ORF">M2127_002270</name>
</gene>
<organism evidence="1 2">
    <name type="scientific">Polynucleobacter sphagniphilus</name>
    <dbReference type="NCBI Taxonomy" id="1743169"/>
    <lineage>
        <taxon>Bacteria</taxon>
        <taxon>Pseudomonadati</taxon>
        <taxon>Pseudomonadota</taxon>
        <taxon>Betaproteobacteria</taxon>
        <taxon>Burkholderiales</taxon>
        <taxon>Burkholderiaceae</taxon>
        <taxon>Polynucleobacter</taxon>
    </lineage>
</organism>
<reference evidence="1" key="1">
    <citation type="submission" date="2023-04" db="EMBL/GenBank/DDBJ databases">
        <title>Genome Encyclopedia of Bacteria and Archaea VI: Functional Genomics of Type Strains.</title>
        <authorList>
            <person name="Whitman W."/>
        </authorList>
    </citation>
    <scope>NUCLEOTIDE SEQUENCE</scope>
    <source>
        <strain evidence="1">Enz.4-51</strain>
    </source>
</reference>
<sequence>MKRIVDIYRKEQRGQVLWTYIVSLGGDGSHPGLEDFKKEALRLAVMDKRGSLANLDAYVHLEIIK</sequence>
<dbReference type="Proteomes" id="UP001161160">
    <property type="component" value="Unassembled WGS sequence"/>
</dbReference>
<dbReference type="RefSeq" id="WP_215310090.1">
    <property type="nucleotide sequence ID" value="NZ_JARXXW010000022.1"/>
</dbReference>
<evidence type="ECO:0000313" key="2">
    <source>
        <dbReference type="Proteomes" id="UP001161160"/>
    </source>
</evidence>
<accession>A0AA43S7L0</accession>
<dbReference type="AlphaFoldDB" id="A0AA43S7L0"/>
<name>A0AA43S7L0_9BURK</name>
<comment type="caution">
    <text evidence="1">The sequence shown here is derived from an EMBL/GenBank/DDBJ whole genome shotgun (WGS) entry which is preliminary data.</text>
</comment>